<sequence>MSTTVFDSLLFRDMFGTPAMREIFSDTAYVQRIIDTETALARAQAEVGVIPAEAAAEITAKADFAGLDVERLRAETEIVGYPVLPIIRQLSDQCGDAGRYLHWGATTQDIMDTAVMLQCRQGLALLGDQLDRVRATLRQLAEDHVDTVAAGRTHLQHALPVTFGYRCAVWLSALDRHAERLAQAGERALMVQFGGAAGTLASLGEGPEGLRTRAALAAELGLRDPEITWHVARDGLVELVSLFAAVGGSLGKIAWDVMMMSSSEFGELAEPFVPGRGASSTMPQKRNPISSELMFAAAKLLRDRAATMLDAMMQDFERATGPWHLEWAAVPESFLLLSSSLHQAEFMLGGLEVDVDRMRRNTRLTGGLIVAEAVMMAVAPVLGRQRAHEVVYDACRTAIETGTTLEVELLGHAELVGHLGAERVAELCDPARYLGSAASMTRRVIDAERPATRHSFTEPELAPRMK</sequence>
<dbReference type="SUPFAM" id="SSF48557">
    <property type="entry name" value="L-aspartase-like"/>
    <property type="match status" value="1"/>
</dbReference>
<dbReference type="EMBL" id="JAVREM010000022">
    <property type="protein sequence ID" value="MDT0320252.1"/>
    <property type="molecule type" value="Genomic_DNA"/>
</dbReference>
<organism evidence="4 5">
    <name type="scientific">Streptomyces millisiae</name>
    <dbReference type="NCBI Taxonomy" id="3075542"/>
    <lineage>
        <taxon>Bacteria</taxon>
        <taxon>Bacillati</taxon>
        <taxon>Actinomycetota</taxon>
        <taxon>Actinomycetes</taxon>
        <taxon>Kitasatosporales</taxon>
        <taxon>Streptomycetaceae</taxon>
        <taxon>Streptomyces</taxon>
    </lineage>
</organism>
<dbReference type="GO" id="GO:0016829">
    <property type="term" value="F:lyase activity"/>
    <property type="evidence" value="ECO:0007669"/>
    <property type="project" value="UniProtKB-KW"/>
</dbReference>
<comment type="similarity">
    <text evidence="2">Belongs to the class-II fumarase/aspartase family.</text>
</comment>
<dbReference type="InterPro" id="IPR024083">
    <property type="entry name" value="Fumarase/histidase_N"/>
</dbReference>
<dbReference type="PRINTS" id="PR00149">
    <property type="entry name" value="FUMRATELYASE"/>
</dbReference>
<evidence type="ECO:0000259" key="3">
    <source>
        <dbReference type="SMART" id="SM00998"/>
    </source>
</evidence>
<dbReference type="PANTHER" id="PTHR43172:SF2">
    <property type="entry name" value="ADENYLOSUCCINATE LYASE C-TERMINAL DOMAIN-CONTAINING PROTEIN"/>
    <property type="match status" value="1"/>
</dbReference>
<dbReference type="Pfam" id="PF10397">
    <property type="entry name" value="ADSL_C"/>
    <property type="match status" value="1"/>
</dbReference>
<dbReference type="InterPro" id="IPR008948">
    <property type="entry name" value="L-Aspartase-like"/>
</dbReference>
<reference evidence="5" key="1">
    <citation type="submission" date="2023-07" db="EMBL/GenBank/DDBJ databases">
        <title>30 novel species of actinomycetes from the DSMZ collection.</title>
        <authorList>
            <person name="Nouioui I."/>
        </authorList>
    </citation>
    <scope>NUCLEOTIDE SEQUENCE [LARGE SCALE GENOMIC DNA]</scope>
    <source>
        <strain evidence="5">DSM 44918</strain>
    </source>
</reference>
<dbReference type="PANTHER" id="PTHR43172">
    <property type="entry name" value="ADENYLOSUCCINATE LYASE"/>
    <property type="match status" value="1"/>
</dbReference>
<dbReference type="Gene3D" id="1.10.275.10">
    <property type="entry name" value="Fumarase/aspartase (N-terminal domain)"/>
    <property type="match status" value="1"/>
</dbReference>
<keyword evidence="5" id="KW-1185">Reference proteome</keyword>
<dbReference type="Proteomes" id="UP001183420">
    <property type="component" value="Unassembled WGS sequence"/>
</dbReference>
<keyword evidence="1 4" id="KW-0456">Lyase</keyword>
<dbReference type="CDD" id="cd01597">
    <property type="entry name" value="pCLME"/>
    <property type="match status" value="1"/>
</dbReference>
<feature type="domain" description="Adenylosuccinate lyase C-terminal" evidence="3">
    <location>
        <begin position="366"/>
        <end position="445"/>
    </location>
</feature>
<dbReference type="InterPro" id="IPR022761">
    <property type="entry name" value="Fumarate_lyase_N"/>
</dbReference>
<gene>
    <name evidence="4" type="ORF">RNC47_18105</name>
</gene>
<dbReference type="Gene3D" id="1.10.40.30">
    <property type="entry name" value="Fumarase/aspartase (C-terminal domain)"/>
    <property type="match status" value="1"/>
</dbReference>
<protein>
    <submittedName>
        <fullName evidence="4">Adenylosuccinate lyase family protein</fullName>
    </submittedName>
</protein>
<evidence type="ECO:0000256" key="2">
    <source>
        <dbReference type="ARBA" id="ARBA00034772"/>
    </source>
</evidence>
<evidence type="ECO:0000256" key="1">
    <source>
        <dbReference type="ARBA" id="ARBA00023239"/>
    </source>
</evidence>
<dbReference type="Gene3D" id="1.20.200.10">
    <property type="entry name" value="Fumarase/aspartase (Central domain)"/>
    <property type="match status" value="1"/>
</dbReference>
<dbReference type="SMART" id="SM00998">
    <property type="entry name" value="ADSL_C"/>
    <property type="match status" value="1"/>
</dbReference>
<evidence type="ECO:0000313" key="4">
    <source>
        <dbReference type="EMBL" id="MDT0320252.1"/>
    </source>
</evidence>
<dbReference type="Pfam" id="PF00206">
    <property type="entry name" value="Lyase_1"/>
    <property type="match status" value="1"/>
</dbReference>
<evidence type="ECO:0000313" key="5">
    <source>
        <dbReference type="Proteomes" id="UP001183420"/>
    </source>
</evidence>
<dbReference type="PRINTS" id="PR00145">
    <property type="entry name" value="ARGSUCLYASE"/>
</dbReference>
<comment type="caution">
    <text evidence="4">The sequence shown here is derived from an EMBL/GenBank/DDBJ whole genome shotgun (WGS) entry which is preliminary data.</text>
</comment>
<dbReference type="RefSeq" id="WP_311600030.1">
    <property type="nucleotide sequence ID" value="NZ_JAVREM010000022.1"/>
</dbReference>
<name>A0ABU2LRN5_9ACTN</name>
<accession>A0ABU2LRN5</accession>
<proteinExistence type="inferred from homology"/>
<dbReference type="InterPro" id="IPR019468">
    <property type="entry name" value="AdenyloSucc_lyase_C"/>
</dbReference>
<dbReference type="InterPro" id="IPR000362">
    <property type="entry name" value="Fumarate_lyase_fam"/>
</dbReference>